<protein>
    <submittedName>
        <fullName evidence="1">Protein kinase domain-containing protein</fullName>
    </submittedName>
</protein>
<reference evidence="2" key="1">
    <citation type="journal article" date="2023" name="Hortic. Res.">
        <title>A chromosome-level phased genome enabling allele-level studies in sweet orange: a case study on citrus Huanglongbing tolerance.</title>
        <authorList>
            <person name="Wu B."/>
            <person name="Yu Q."/>
            <person name="Deng Z."/>
            <person name="Duan Y."/>
            <person name="Luo F."/>
            <person name="Gmitter F. Jr."/>
        </authorList>
    </citation>
    <scope>NUCLEOTIDE SEQUENCE [LARGE SCALE GENOMIC DNA]</scope>
    <source>
        <strain evidence="2">cv. Valencia</strain>
    </source>
</reference>
<accession>A0ACB8HW75</accession>
<comment type="caution">
    <text evidence="1">The sequence shown here is derived from an EMBL/GenBank/DDBJ whole genome shotgun (WGS) entry which is preliminary data.</text>
</comment>
<organism evidence="1 2">
    <name type="scientific">Citrus sinensis</name>
    <name type="common">Sweet orange</name>
    <name type="synonym">Citrus aurantium var. sinensis</name>
    <dbReference type="NCBI Taxonomy" id="2711"/>
    <lineage>
        <taxon>Eukaryota</taxon>
        <taxon>Viridiplantae</taxon>
        <taxon>Streptophyta</taxon>
        <taxon>Embryophyta</taxon>
        <taxon>Tracheophyta</taxon>
        <taxon>Spermatophyta</taxon>
        <taxon>Magnoliopsida</taxon>
        <taxon>eudicotyledons</taxon>
        <taxon>Gunneridae</taxon>
        <taxon>Pentapetalae</taxon>
        <taxon>rosids</taxon>
        <taxon>malvids</taxon>
        <taxon>Sapindales</taxon>
        <taxon>Rutaceae</taxon>
        <taxon>Aurantioideae</taxon>
        <taxon>Citrus</taxon>
    </lineage>
</organism>
<gene>
    <name evidence="1" type="ORF">KPL71_025970</name>
</gene>
<dbReference type="Proteomes" id="UP000829398">
    <property type="component" value="Chromosome 9"/>
</dbReference>
<proteinExistence type="predicted"/>
<evidence type="ECO:0000313" key="2">
    <source>
        <dbReference type="Proteomes" id="UP000829398"/>
    </source>
</evidence>
<name>A0ACB8HW75_CITSI</name>
<dbReference type="EMBL" id="CM039178">
    <property type="protein sequence ID" value="KAH9679085.1"/>
    <property type="molecule type" value="Genomic_DNA"/>
</dbReference>
<keyword evidence="2" id="KW-1185">Reference proteome</keyword>
<keyword evidence="1" id="KW-0418">Kinase</keyword>
<sequence>MFHGKNPSTLSKCKQLQQLNLQFNNLSGAIPKEIGNLTMLKGIYLGYNKLHGEIPHEIANLRNLEALALGMNNLVGVVSAPIFNMSTLKIIILINNSLFGSLPSRIGLSLPTVEHLNLELNRFSGTIPSSITNASKLTLLKLGGNTFSGHIPDTIGNLRNLEWLGLAYNNLTSSTSKLSFLSSLANCMKLRSLNLIGNPLDGFLPSSIGVEEEQVTCSFYCKIYSHRVTALDTSQFNLQGTIPSQLGNLSSLTILNLSHNKLSGSVPSSIYTMHTLKFLDFTDNQLSGSVSSFVFNMSSIVDIRLTNNRLSGELPKNICNYLPHLKALFLDKNMFHGKIPSALSKCKQLQQLNLQLNNLSGAIPKEIGNLTMLKGISLLYNKLQATIFNMSTLKVLILINNSLSGSLPSRIDLSLPTVEVLILALNRFFGTIPSSITNASKLTVLELGGNTFSGLIPDTIGNLRNLEWLNLSKNSLTSSTSKLSFLSSLANCKKLRSLKLAGNPLDGFLPSSIGNLSKSLETLVIANCSISGNIPQAISNLSNLLTLVLERNKLTGPISITFGRLQKLQGLYLASNNLVGSFPDELYHLGRLAELALLDNRLSGSIPSCVSNLKVLLGINLSENNLSGDMPATIGGLKDLQFMDLAYNRLEGPIPESFGDLTSLEVLNLSKNKISGSIPKSMEKLFYLRELNLSFNELEGEIPSGGIFANFTAESFMGNELLCGLPNLQVQPCKVSKPRTEHKSRKKILLIVIVLPLSIALTIAITLALKYKLIECGKRSTVLSNDSILSSQATLRRFSYLELLQATDNFAENNIIGRGGFGSVYGARLEDGMKIAIKVFHQQCASALKSFEAECEVLKKIRHRNLIKVISSCSNDDFKALVLEYMSNGSLGDWLHSSNYVLNIFQRLNIMIDVASALEYLHFDHSTPIIHCDLKPSNVLLDENMVAHLSDFGIAKLLSGEDESTMRTKTLATIGYMAPEYGIEGEVSTKSDVYSYGIMLMETFTKKKPTDEIFVGELSLKRWVNDLLPTSLVEVVDKTLLSGEEKHSAAKEQCLLSIFSLALECTMESPEKRINAKDIVTGLLKIRDTLSKRIGNLS</sequence>
<keyword evidence="1" id="KW-0808">Transferase</keyword>
<evidence type="ECO:0000313" key="1">
    <source>
        <dbReference type="EMBL" id="KAH9679085.1"/>
    </source>
</evidence>